<name>A0A0G3WI58_9BACT</name>
<gene>
    <name evidence="8" type="ORF">Epro_0997</name>
</gene>
<comment type="subcellular location">
    <subcellularLocation>
        <location evidence="1">Cell membrane</location>
        <topology evidence="1">Multi-pass membrane protein</topology>
    </subcellularLocation>
</comment>
<keyword evidence="8" id="KW-0808">Transferase</keyword>
<feature type="transmembrane region" description="Helical" evidence="6">
    <location>
        <begin position="58"/>
        <end position="79"/>
    </location>
</feature>
<dbReference type="Gene3D" id="3.40.720.10">
    <property type="entry name" value="Alkaline Phosphatase, subunit A"/>
    <property type="match status" value="1"/>
</dbReference>
<organism evidence="8 9">
    <name type="scientific">Endomicrobium proavitum</name>
    <dbReference type="NCBI Taxonomy" id="1408281"/>
    <lineage>
        <taxon>Bacteria</taxon>
        <taxon>Pseudomonadati</taxon>
        <taxon>Elusimicrobiota</taxon>
        <taxon>Endomicrobiia</taxon>
        <taxon>Endomicrobiales</taxon>
        <taxon>Endomicrobiaceae</taxon>
        <taxon>Endomicrobium</taxon>
    </lineage>
</organism>
<dbReference type="KEGG" id="epo:Epro_0997"/>
<dbReference type="InterPro" id="IPR017850">
    <property type="entry name" value="Alkaline_phosphatase_core_sf"/>
</dbReference>
<dbReference type="EMBL" id="CP009498">
    <property type="protein sequence ID" value="AKL98376.1"/>
    <property type="molecule type" value="Genomic_DNA"/>
</dbReference>
<keyword evidence="2" id="KW-1003">Cell membrane</keyword>
<keyword evidence="9" id="KW-1185">Reference proteome</keyword>
<dbReference type="InterPro" id="IPR050448">
    <property type="entry name" value="OpgB/LTA_synthase_biosynth"/>
</dbReference>
<dbReference type="GO" id="GO:0005886">
    <property type="term" value="C:plasma membrane"/>
    <property type="evidence" value="ECO:0007669"/>
    <property type="project" value="UniProtKB-SubCell"/>
</dbReference>
<dbReference type="Proteomes" id="UP000035337">
    <property type="component" value="Chromosome"/>
</dbReference>
<evidence type="ECO:0000313" key="9">
    <source>
        <dbReference type="Proteomes" id="UP000035337"/>
    </source>
</evidence>
<evidence type="ECO:0000259" key="7">
    <source>
        <dbReference type="Pfam" id="PF00884"/>
    </source>
</evidence>
<dbReference type="SUPFAM" id="SSF53649">
    <property type="entry name" value="Alkaline phosphatase-like"/>
    <property type="match status" value="1"/>
</dbReference>
<keyword evidence="5 6" id="KW-0472">Membrane</keyword>
<dbReference type="Pfam" id="PF00884">
    <property type="entry name" value="Sulfatase"/>
    <property type="match status" value="1"/>
</dbReference>
<keyword evidence="3 6" id="KW-0812">Transmembrane</keyword>
<dbReference type="CDD" id="cd16015">
    <property type="entry name" value="LTA_synthase"/>
    <property type="match status" value="1"/>
</dbReference>
<evidence type="ECO:0000256" key="5">
    <source>
        <dbReference type="ARBA" id="ARBA00023136"/>
    </source>
</evidence>
<evidence type="ECO:0000256" key="2">
    <source>
        <dbReference type="ARBA" id="ARBA00022475"/>
    </source>
</evidence>
<dbReference type="InterPro" id="IPR000917">
    <property type="entry name" value="Sulfatase_N"/>
</dbReference>
<dbReference type="GO" id="GO:0016740">
    <property type="term" value="F:transferase activity"/>
    <property type="evidence" value="ECO:0007669"/>
    <property type="project" value="UniProtKB-KW"/>
</dbReference>
<proteinExistence type="predicted"/>
<protein>
    <submittedName>
        <fullName evidence="8">Phosphoglycerol transferase</fullName>
    </submittedName>
</protein>
<feature type="transmembrane region" description="Helical" evidence="6">
    <location>
        <begin position="174"/>
        <end position="197"/>
    </location>
</feature>
<reference evidence="8 9" key="1">
    <citation type="submission" date="2014-09" db="EMBL/GenBank/DDBJ databases">
        <title>Complete genome sequence of Endomicrobium proavitum.</title>
        <authorList>
            <person name="Zheng H."/>
        </authorList>
    </citation>
    <scope>NUCLEOTIDE SEQUENCE [LARGE SCALE GENOMIC DNA]</scope>
    <source>
        <strain evidence="8 9">Rsa215</strain>
    </source>
</reference>
<evidence type="ECO:0000256" key="3">
    <source>
        <dbReference type="ARBA" id="ARBA00022692"/>
    </source>
</evidence>
<feature type="transmembrane region" description="Helical" evidence="6">
    <location>
        <begin position="143"/>
        <end position="162"/>
    </location>
</feature>
<dbReference type="PANTHER" id="PTHR47371">
    <property type="entry name" value="LIPOTEICHOIC ACID SYNTHASE"/>
    <property type="match status" value="1"/>
</dbReference>
<dbReference type="AlphaFoldDB" id="A0A0G3WI58"/>
<accession>A0A0G3WI58</accession>
<feature type="domain" description="Sulfatase N-terminal" evidence="7">
    <location>
        <begin position="294"/>
        <end position="575"/>
    </location>
</feature>
<feature type="transmembrane region" description="Helical" evidence="6">
    <location>
        <begin position="91"/>
        <end position="113"/>
    </location>
</feature>
<evidence type="ECO:0000256" key="6">
    <source>
        <dbReference type="SAM" id="Phobius"/>
    </source>
</evidence>
<evidence type="ECO:0000256" key="1">
    <source>
        <dbReference type="ARBA" id="ARBA00004651"/>
    </source>
</evidence>
<dbReference type="PANTHER" id="PTHR47371:SF3">
    <property type="entry name" value="PHOSPHOGLYCEROL TRANSFERASE I"/>
    <property type="match status" value="1"/>
</dbReference>
<dbReference type="RefSeq" id="WP_052570926.1">
    <property type="nucleotide sequence ID" value="NZ_CP009498.1"/>
</dbReference>
<evidence type="ECO:0000256" key="4">
    <source>
        <dbReference type="ARBA" id="ARBA00022989"/>
    </source>
</evidence>
<keyword evidence="4 6" id="KW-1133">Transmembrane helix</keyword>
<evidence type="ECO:0000313" key="8">
    <source>
        <dbReference type="EMBL" id="AKL98376.1"/>
    </source>
</evidence>
<feature type="transmembrane region" description="Helical" evidence="6">
    <location>
        <begin position="12"/>
        <end position="33"/>
    </location>
</feature>
<dbReference type="OrthoDB" id="9760224at2"/>
<sequence length="670" mass="76382">MGNFGIQIIKLLSLNFIFLFAMSAYRLIFFLYYKTGIDLTGFSKDIASAFFMGLRLDLSVLSAVNAPVVLFFVVFFIIGKSSWLKTFFLGLKYYYTVFIGLLLTVFCIDFNFYSYFKDHLNIMVFGFIEDDTMALVKTFYENYNLFLIGLGVAIIFAGIFYLSKLALKQQKTKFALPNIFIRVAISVVLPFVVFIGVRGSFGYHAIGVYTNVSSNEFLNTTAINYVFTLQRAIDNKARQSRNIDYIAATGYENNIRQAFADYLGKNISEIDKKVPEKSLISKTKQNANIENVKPNVIFILMESLGEDLVKYNSETFNVLGELKKHFDQDIVFRNISSEDSVTVYALEALFLNTFLRDNSFNVSQSEYVYNRYPFASALPYKKSGYETFFIYGDNVAWRNCGEFAASSYYDNVISMRGAGSKDFPAGPWGVFDEYLFNSVFETLSKNSGKKFIFALTTTNHPPFLLPDNYKTLPLEIPQELQNRISDIDNAKLSFATYQYSNEMLGRFITRIKNSPYGDNTIIVVTGDHSSLRYRPESLVNTMRVPLYLYIPKKLKPQNINTKVAGSHMDIFATLYNISLSNAQYMSAGTNLLLPKAENNTLMYKNFIVGKNFAVQYDIAGNKATYYKLGARKELILAPEQKEHKQLLKRFLSATAISDYLIKNTGEKMKK</sequence>